<dbReference type="InterPro" id="IPR014036">
    <property type="entry name" value="DeoR-like_C"/>
</dbReference>
<dbReference type="GO" id="GO:0003700">
    <property type="term" value="F:DNA-binding transcription factor activity"/>
    <property type="evidence" value="ECO:0007669"/>
    <property type="project" value="InterPro"/>
</dbReference>
<dbReference type="EMBL" id="MASW01000005">
    <property type="protein sequence ID" value="PXY22413.1"/>
    <property type="molecule type" value="Genomic_DNA"/>
</dbReference>
<sequence length="261" mass="28178">MAAVSEYEREQEILRRLEASARVTVADLVDVFDVSAVTVRKDLDLLERRGLLRRIRGGAVSVTNSDEGAFALRLRHARREKLAIAREAARLVDDGDVIALDSSTTCYYLAAEIAGRRNLVVVTNGLTTAMLLQEQSNATVVLPGGVIRRASSSLVGQLGDVLEGRGAIRKGFFGLRGLSTVYGLLELAEDEASAKRSLAAVCLQRFGLFDSGKVDRFAPYPFVAPADITGLITDDAVAHSTVTAWREIGAEVHVVTPDEQP</sequence>
<dbReference type="InterPro" id="IPR050313">
    <property type="entry name" value="Carb_Metab_HTH_regulators"/>
</dbReference>
<reference evidence="1 2" key="1">
    <citation type="submission" date="2016-07" db="EMBL/GenBank/DDBJ databases">
        <title>Draft genome sequence of Prauserella muralis DSM 45305, isolated from a mould-covered wall in an indoor environment.</title>
        <authorList>
            <person name="Ruckert C."/>
            <person name="Albersmeier A."/>
            <person name="Jiang C.-L."/>
            <person name="Jiang Y."/>
            <person name="Kalinowski J."/>
            <person name="Schneider O."/>
            <person name="Winkler A."/>
            <person name="Zotchev S.B."/>
        </authorList>
    </citation>
    <scope>NUCLEOTIDE SEQUENCE [LARGE SCALE GENOMIC DNA]</scope>
    <source>
        <strain evidence="1 2">DSM 45305</strain>
    </source>
</reference>
<dbReference type="PANTHER" id="PTHR30363:SF44">
    <property type="entry name" value="AGA OPERON TRANSCRIPTIONAL REPRESSOR-RELATED"/>
    <property type="match status" value="1"/>
</dbReference>
<dbReference type="InterPro" id="IPR037171">
    <property type="entry name" value="NagB/RpiA_transferase-like"/>
</dbReference>
<evidence type="ECO:0000313" key="2">
    <source>
        <dbReference type="Proteomes" id="UP000249915"/>
    </source>
</evidence>
<dbReference type="InterPro" id="IPR018356">
    <property type="entry name" value="Tscrpt_reg_HTH_DeoR_CS"/>
</dbReference>
<dbReference type="PANTHER" id="PTHR30363">
    <property type="entry name" value="HTH-TYPE TRANSCRIPTIONAL REGULATOR SRLR-RELATED"/>
    <property type="match status" value="1"/>
</dbReference>
<dbReference type="Proteomes" id="UP000249915">
    <property type="component" value="Unassembled WGS sequence"/>
</dbReference>
<dbReference type="InterPro" id="IPR036388">
    <property type="entry name" value="WH-like_DNA-bd_sf"/>
</dbReference>
<dbReference type="InterPro" id="IPR001034">
    <property type="entry name" value="DeoR_HTH"/>
</dbReference>
<dbReference type="SUPFAM" id="SSF46785">
    <property type="entry name" value="Winged helix' DNA-binding domain"/>
    <property type="match status" value="1"/>
</dbReference>
<dbReference type="SUPFAM" id="SSF100950">
    <property type="entry name" value="NagB/RpiA/CoA transferase-like"/>
    <property type="match status" value="1"/>
</dbReference>
<protein>
    <submittedName>
        <fullName evidence="1">Uncharacterized protein</fullName>
    </submittedName>
</protein>
<dbReference type="AlphaFoldDB" id="A0A2V4ANY4"/>
<proteinExistence type="predicted"/>
<dbReference type="SMART" id="SM01134">
    <property type="entry name" value="DeoRC"/>
    <property type="match status" value="1"/>
</dbReference>
<dbReference type="PROSITE" id="PS00894">
    <property type="entry name" value="HTH_DEOR_1"/>
    <property type="match status" value="1"/>
</dbReference>
<dbReference type="PROSITE" id="PS51000">
    <property type="entry name" value="HTH_DEOR_2"/>
    <property type="match status" value="1"/>
</dbReference>
<accession>A0A2V4ANY4</accession>
<comment type="caution">
    <text evidence="1">The sequence shown here is derived from an EMBL/GenBank/DDBJ whole genome shotgun (WGS) entry which is preliminary data.</text>
</comment>
<name>A0A2V4ANY4_9PSEU</name>
<dbReference type="RefSeq" id="WP_146771066.1">
    <property type="nucleotide sequence ID" value="NZ_MASW01000005.1"/>
</dbReference>
<dbReference type="InterPro" id="IPR036390">
    <property type="entry name" value="WH_DNA-bd_sf"/>
</dbReference>
<organism evidence="1 2">
    <name type="scientific">Prauserella muralis</name>
    <dbReference type="NCBI Taxonomy" id="588067"/>
    <lineage>
        <taxon>Bacteria</taxon>
        <taxon>Bacillati</taxon>
        <taxon>Actinomycetota</taxon>
        <taxon>Actinomycetes</taxon>
        <taxon>Pseudonocardiales</taxon>
        <taxon>Pseudonocardiaceae</taxon>
        <taxon>Prauserella</taxon>
    </lineage>
</organism>
<dbReference type="PRINTS" id="PR00037">
    <property type="entry name" value="HTHLACR"/>
</dbReference>
<evidence type="ECO:0000313" key="1">
    <source>
        <dbReference type="EMBL" id="PXY22413.1"/>
    </source>
</evidence>
<dbReference type="Pfam" id="PF08220">
    <property type="entry name" value="HTH_DeoR"/>
    <property type="match status" value="1"/>
</dbReference>
<dbReference type="Gene3D" id="1.10.10.10">
    <property type="entry name" value="Winged helix-like DNA-binding domain superfamily/Winged helix DNA-binding domain"/>
    <property type="match status" value="1"/>
</dbReference>
<dbReference type="Pfam" id="PF00455">
    <property type="entry name" value="DeoRC"/>
    <property type="match status" value="1"/>
</dbReference>
<dbReference type="SMART" id="SM00420">
    <property type="entry name" value="HTH_DEOR"/>
    <property type="match status" value="1"/>
</dbReference>
<keyword evidence="2" id="KW-1185">Reference proteome</keyword>
<dbReference type="OrthoDB" id="7688673at2"/>
<dbReference type="Gene3D" id="3.40.50.1360">
    <property type="match status" value="1"/>
</dbReference>
<gene>
    <name evidence="1" type="ORF">BAY60_21375</name>
</gene>